<dbReference type="Proteomes" id="UP001176517">
    <property type="component" value="Unassembled WGS sequence"/>
</dbReference>
<accession>A0AAN6GSS9</accession>
<evidence type="ECO:0000256" key="2">
    <source>
        <dbReference type="SAM" id="MobiDB-lite"/>
    </source>
</evidence>
<keyword evidence="3" id="KW-1133">Transmembrane helix</keyword>
<comment type="caution">
    <text evidence="4">The sequence shown here is derived from an EMBL/GenBank/DDBJ whole genome shotgun (WGS) entry which is preliminary data.</text>
</comment>
<feature type="region of interest" description="Disordered" evidence="2">
    <location>
        <begin position="87"/>
        <end position="109"/>
    </location>
</feature>
<organism evidence="4 5">
    <name type="scientific">Tilletia horrida</name>
    <dbReference type="NCBI Taxonomy" id="155126"/>
    <lineage>
        <taxon>Eukaryota</taxon>
        <taxon>Fungi</taxon>
        <taxon>Dikarya</taxon>
        <taxon>Basidiomycota</taxon>
        <taxon>Ustilaginomycotina</taxon>
        <taxon>Exobasidiomycetes</taxon>
        <taxon>Tilletiales</taxon>
        <taxon>Tilletiaceae</taxon>
        <taxon>Tilletia</taxon>
    </lineage>
</organism>
<dbReference type="PANTHER" id="PTHR39218">
    <property type="entry name" value="OXIDOREDUCTASE 14 KDA SUBUNIT, PUTATIVE (AFU_ORTHOLOGUE AFUA_1G12110)-RELATED"/>
    <property type="match status" value="1"/>
</dbReference>
<evidence type="ECO:0000256" key="3">
    <source>
        <dbReference type="SAM" id="Phobius"/>
    </source>
</evidence>
<evidence type="ECO:0000313" key="4">
    <source>
        <dbReference type="EMBL" id="KAK0554188.1"/>
    </source>
</evidence>
<dbReference type="EMBL" id="JAPDMZ010000040">
    <property type="protein sequence ID" value="KAK0554188.1"/>
    <property type="molecule type" value="Genomic_DNA"/>
</dbReference>
<reference evidence="4" key="1">
    <citation type="journal article" date="2023" name="PhytoFront">
        <title>Draft Genome Resources of Seven Strains of Tilletia horrida, Causal Agent of Kernel Smut of Rice.</title>
        <authorList>
            <person name="Khanal S."/>
            <person name="Antony Babu S."/>
            <person name="Zhou X.G."/>
        </authorList>
    </citation>
    <scope>NUCLEOTIDE SEQUENCE</scope>
    <source>
        <strain evidence="4">TX6</strain>
    </source>
</reference>
<evidence type="ECO:0000256" key="1">
    <source>
        <dbReference type="SAM" id="Coils"/>
    </source>
</evidence>
<evidence type="ECO:0000313" key="5">
    <source>
        <dbReference type="Proteomes" id="UP001176517"/>
    </source>
</evidence>
<feature type="compositionally biased region" description="Low complexity" evidence="2">
    <location>
        <begin position="98"/>
        <end position="109"/>
    </location>
</feature>
<feature type="transmembrane region" description="Helical" evidence="3">
    <location>
        <begin position="37"/>
        <end position="55"/>
    </location>
</feature>
<keyword evidence="3" id="KW-0812">Transmembrane</keyword>
<proteinExistence type="predicted"/>
<name>A0AAN6GSS9_9BASI</name>
<dbReference type="AlphaFoldDB" id="A0AAN6GSS9"/>
<keyword evidence="1" id="KW-0175">Coiled coil</keyword>
<protein>
    <submittedName>
        <fullName evidence="4">Uncharacterized protein</fullName>
    </submittedName>
</protein>
<feature type="coiled-coil region" evidence="1">
    <location>
        <begin position="58"/>
        <end position="85"/>
    </location>
</feature>
<sequence>MTLAGTVLGYAGLGFATRCYALGIQRRNIFENFGGHALLMGLFGAAGYWLHGIEGRQLELIERKKEEIKANRERLAQVAPEARRRAAAALTGKFPEDAASSSSSPSPEE</sequence>
<keyword evidence="3" id="KW-0472">Membrane</keyword>
<dbReference type="PANTHER" id="PTHR39218:SF1">
    <property type="entry name" value="OXIDOREDUCTASE 14 KDA SUBUNIT, PUTATIVE (AFU_ORTHOLOGUE AFUA_1G12110)-RELATED"/>
    <property type="match status" value="1"/>
</dbReference>
<keyword evidence="5" id="KW-1185">Reference proteome</keyword>
<gene>
    <name evidence="4" type="ORF">OC846_002199</name>
</gene>